<accession>A0A450XAD0</accession>
<evidence type="ECO:0000313" key="8">
    <source>
        <dbReference type="EMBL" id="VFK26235.1"/>
    </source>
</evidence>
<organism evidence="8">
    <name type="scientific">Candidatus Kentrum sp. MB</name>
    <dbReference type="NCBI Taxonomy" id="2138164"/>
    <lineage>
        <taxon>Bacteria</taxon>
        <taxon>Pseudomonadati</taxon>
        <taxon>Pseudomonadota</taxon>
        <taxon>Gammaproteobacteria</taxon>
        <taxon>Candidatus Kentrum</taxon>
    </lineage>
</organism>
<protein>
    <submittedName>
        <fullName evidence="8">Dynamin family protein</fullName>
    </submittedName>
</protein>
<evidence type="ECO:0000256" key="4">
    <source>
        <dbReference type="ARBA" id="ARBA00023134"/>
    </source>
</evidence>
<keyword evidence="2" id="KW-0547">Nucleotide-binding</keyword>
<keyword evidence="6" id="KW-0175">Coiled coil</keyword>
<feature type="domain" description="Dynamin N-terminal" evidence="7">
    <location>
        <begin position="56"/>
        <end position="215"/>
    </location>
</feature>
<dbReference type="EMBL" id="CAADFO010000019">
    <property type="protein sequence ID" value="VFK26235.1"/>
    <property type="molecule type" value="Genomic_DNA"/>
</dbReference>
<dbReference type="CDD" id="cd09912">
    <property type="entry name" value="DLP_2"/>
    <property type="match status" value="1"/>
</dbReference>
<dbReference type="PANTHER" id="PTHR10465">
    <property type="entry name" value="TRANSMEMBRANE GTPASE FZO1"/>
    <property type="match status" value="1"/>
</dbReference>
<dbReference type="GO" id="GO:0005525">
    <property type="term" value="F:GTP binding"/>
    <property type="evidence" value="ECO:0007669"/>
    <property type="project" value="UniProtKB-KW"/>
</dbReference>
<dbReference type="GO" id="GO:0016020">
    <property type="term" value="C:membrane"/>
    <property type="evidence" value="ECO:0007669"/>
    <property type="project" value="UniProtKB-SubCell"/>
</dbReference>
<reference evidence="8" key="1">
    <citation type="submission" date="2019-02" db="EMBL/GenBank/DDBJ databases">
        <authorList>
            <person name="Gruber-Vodicka R. H."/>
            <person name="Seah K. B. B."/>
        </authorList>
    </citation>
    <scope>NUCLEOTIDE SEQUENCE</scope>
    <source>
        <strain evidence="8">BECK_BZ197</strain>
    </source>
</reference>
<dbReference type="PANTHER" id="PTHR10465:SF0">
    <property type="entry name" value="SARCALUMENIN"/>
    <property type="match status" value="1"/>
</dbReference>
<dbReference type="Pfam" id="PF00350">
    <property type="entry name" value="Dynamin_N"/>
    <property type="match status" value="1"/>
</dbReference>
<evidence type="ECO:0000256" key="3">
    <source>
        <dbReference type="ARBA" id="ARBA00022801"/>
    </source>
</evidence>
<evidence type="ECO:0000256" key="6">
    <source>
        <dbReference type="SAM" id="Coils"/>
    </source>
</evidence>
<dbReference type="InterPro" id="IPR045063">
    <property type="entry name" value="Dynamin_N"/>
</dbReference>
<comment type="subcellular location">
    <subcellularLocation>
        <location evidence="1">Membrane</location>
    </subcellularLocation>
</comment>
<evidence type="ECO:0000259" key="7">
    <source>
        <dbReference type="Pfam" id="PF00350"/>
    </source>
</evidence>
<feature type="coiled-coil region" evidence="6">
    <location>
        <begin position="216"/>
        <end position="243"/>
    </location>
</feature>
<dbReference type="InterPro" id="IPR027094">
    <property type="entry name" value="Mitofusin_fam"/>
</dbReference>
<dbReference type="InterPro" id="IPR027417">
    <property type="entry name" value="P-loop_NTPase"/>
</dbReference>
<name>A0A450XAD0_9GAMM</name>
<evidence type="ECO:0000256" key="1">
    <source>
        <dbReference type="ARBA" id="ARBA00004370"/>
    </source>
</evidence>
<dbReference type="Gene3D" id="3.40.50.300">
    <property type="entry name" value="P-loop containing nucleotide triphosphate hydrolases"/>
    <property type="match status" value="1"/>
</dbReference>
<dbReference type="SUPFAM" id="SSF52540">
    <property type="entry name" value="P-loop containing nucleoside triphosphate hydrolases"/>
    <property type="match status" value="1"/>
</dbReference>
<keyword evidence="4" id="KW-0342">GTP-binding</keyword>
<evidence type="ECO:0000256" key="2">
    <source>
        <dbReference type="ARBA" id="ARBA00022741"/>
    </source>
</evidence>
<gene>
    <name evidence="8" type="ORF">BECKMB1821G_GA0114241_101933</name>
</gene>
<proteinExistence type="predicted"/>
<evidence type="ECO:0000256" key="5">
    <source>
        <dbReference type="ARBA" id="ARBA00023136"/>
    </source>
</evidence>
<keyword evidence="3" id="KW-0378">Hydrolase</keyword>
<dbReference type="AlphaFoldDB" id="A0A450XAD0"/>
<keyword evidence="5" id="KW-0472">Membrane</keyword>
<sequence>MIDTQKVLHSYSDYTRILIRGAVILSALERQAHDLGLKTERLTQTLRHLEEGAFSIAVVGEFKRGKSTFINALLGSSTLPTDVMPTTASVTRIIYGRVPEATLLRHDGRKESVPIEKLSQYITKIDDKSAVRAADIKEAIVAYPTLFCQNNVEIIDTPGLSDEAEMTQRTLDVIPKVDAAILVISALSPFSDTEAQLLDRLLNDIGIDRLFFVVNYIDKLNNLDDLERLMETIRERIHQTIKKTIDASTTPLLRLYPVSSWQALRGKEERDNSFYQMSLFSDLEKDLERYFSRERGAATLNQVMQVIHESAAHQLLELSNQEKKLEQKETDETDRNRARMAELDTIISDIETHFDGIEKETTLQQSLIQGIIHNKHQQLLNTVRTTLEELYFDDNHLKDKVACLDMIRVALQESVYSLVDKLIQELVDTLIDWGKNQDTDISAVNQRLDRALTDREADLTADASATLPVELERGEVGEDAMVTFARKNASILKEFASQFKEAFQPSGGLASETLAVAGKALTSESMQKSWGAIRGLFVPDGAKHAELEFRKRRDQLRERLRDAYIQGTSGNISSLFIQLQLEKNAMDTSRGLSETISTLLEREKEYIRKLAEWRKTELEIERARQHADNTYKRDGLRRAQAETQTLEQEAKQHAKLLTQVLSRSNKQ</sequence>
<dbReference type="GO" id="GO:0003924">
    <property type="term" value="F:GTPase activity"/>
    <property type="evidence" value="ECO:0007669"/>
    <property type="project" value="InterPro"/>
</dbReference>